<evidence type="ECO:0000256" key="1">
    <source>
        <dbReference type="SAM" id="MobiDB-lite"/>
    </source>
</evidence>
<dbReference type="Gene3D" id="2.60.120.260">
    <property type="entry name" value="Galactose-binding domain-like"/>
    <property type="match status" value="1"/>
</dbReference>
<proteinExistence type="predicted"/>
<keyword evidence="2" id="KW-0812">Transmembrane</keyword>
<keyword evidence="2" id="KW-0472">Membrane</keyword>
<protein>
    <submittedName>
        <fullName evidence="3">Uncharacterized protein</fullName>
    </submittedName>
</protein>
<sequence length="373" mass="39636">MPLVTVRAHDAGIEFFGSSWKDDLFEIRPGIDPPGGGGVNDTAGGACALGVRSRETWGFGNGFRLTFTGISVRLVMESRQDHGIYLVDVDGTQSTVSGYSEAPHCGVLFSADNLPQAKHTVSATLKAKSPASTWEYSYMQLFAIQYDPGSSSSSTGQTPQSAHGSSAPRPTPTTRAVLSSRKAFSAADIAGVTIAGFVLAFGLFVLAVWLFRRCRRRRRFSAVPAYDASEKPLRMRRGKGRRRSVLSDVPSPYMLHHAASASSLGVASIASPGSTLPDYARDDPFSGSSISPFPLIPPPASTKSRAGYASRSPAPIYPPAPSQSYAPIPSPSPSPSYPPSSSRSSEKGRRARVMTPPPPPEDGGTMLPPYRSN</sequence>
<name>J0D7Y1_AURST</name>
<dbReference type="InParanoid" id="J0D7Y1"/>
<organism evidence="3 4">
    <name type="scientific">Auricularia subglabra (strain TFB-10046 / SS5)</name>
    <name type="common">White-rot fungus</name>
    <name type="synonym">Auricularia delicata (strain TFB10046)</name>
    <dbReference type="NCBI Taxonomy" id="717982"/>
    <lineage>
        <taxon>Eukaryota</taxon>
        <taxon>Fungi</taxon>
        <taxon>Dikarya</taxon>
        <taxon>Basidiomycota</taxon>
        <taxon>Agaricomycotina</taxon>
        <taxon>Agaricomycetes</taxon>
        <taxon>Auriculariales</taxon>
        <taxon>Auriculariaceae</taxon>
        <taxon>Auricularia</taxon>
    </lineage>
</organism>
<feature type="compositionally biased region" description="Low complexity" evidence="1">
    <location>
        <begin position="149"/>
        <end position="161"/>
    </location>
</feature>
<feature type="transmembrane region" description="Helical" evidence="2">
    <location>
        <begin position="189"/>
        <end position="211"/>
    </location>
</feature>
<dbReference type="EMBL" id="JH687897">
    <property type="protein sequence ID" value="EJD35249.1"/>
    <property type="molecule type" value="Genomic_DNA"/>
</dbReference>
<keyword evidence="4" id="KW-1185">Reference proteome</keyword>
<reference evidence="4" key="1">
    <citation type="journal article" date="2012" name="Science">
        <title>The Paleozoic origin of enzymatic lignin decomposition reconstructed from 31 fungal genomes.</title>
        <authorList>
            <person name="Floudas D."/>
            <person name="Binder M."/>
            <person name="Riley R."/>
            <person name="Barry K."/>
            <person name="Blanchette R.A."/>
            <person name="Henrissat B."/>
            <person name="Martinez A.T."/>
            <person name="Otillar R."/>
            <person name="Spatafora J.W."/>
            <person name="Yadav J.S."/>
            <person name="Aerts A."/>
            <person name="Benoit I."/>
            <person name="Boyd A."/>
            <person name="Carlson A."/>
            <person name="Copeland A."/>
            <person name="Coutinho P.M."/>
            <person name="de Vries R.P."/>
            <person name="Ferreira P."/>
            <person name="Findley K."/>
            <person name="Foster B."/>
            <person name="Gaskell J."/>
            <person name="Glotzer D."/>
            <person name="Gorecki P."/>
            <person name="Heitman J."/>
            <person name="Hesse C."/>
            <person name="Hori C."/>
            <person name="Igarashi K."/>
            <person name="Jurgens J.A."/>
            <person name="Kallen N."/>
            <person name="Kersten P."/>
            <person name="Kohler A."/>
            <person name="Kuees U."/>
            <person name="Kumar T.K.A."/>
            <person name="Kuo A."/>
            <person name="LaButti K."/>
            <person name="Larrondo L.F."/>
            <person name="Lindquist E."/>
            <person name="Ling A."/>
            <person name="Lombard V."/>
            <person name="Lucas S."/>
            <person name="Lundell T."/>
            <person name="Martin R."/>
            <person name="McLaughlin D.J."/>
            <person name="Morgenstern I."/>
            <person name="Morin E."/>
            <person name="Murat C."/>
            <person name="Nagy L.G."/>
            <person name="Nolan M."/>
            <person name="Ohm R.A."/>
            <person name="Patyshakuliyeva A."/>
            <person name="Rokas A."/>
            <person name="Ruiz-Duenas F.J."/>
            <person name="Sabat G."/>
            <person name="Salamov A."/>
            <person name="Samejima M."/>
            <person name="Schmutz J."/>
            <person name="Slot J.C."/>
            <person name="St John F."/>
            <person name="Stenlid J."/>
            <person name="Sun H."/>
            <person name="Sun S."/>
            <person name="Syed K."/>
            <person name="Tsang A."/>
            <person name="Wiebenga A."/>
            <person name="Young D."/>
            <person name="Pisabarro A."/>
            <person name="Eastwood D.C."/>
            <person name="Martin F."/>
            <person name="Cullen D."/>
            <person name="Grigoriev I.V."/>
            <person name="Hibbett D.S."/>
        </authorList>
    </citation>
    <scope>NUCLEOTIDE SEQUENCE [LARGE SCALE GENOMIC DNA]</scope>
    <source>
        <strain evidence="4">TFB10046</strain>
    </source>
</reference>
<dbReference type="OrthoDB" id="3012993at2759"/>
<dbReference type="KEGG" id="adl:AURDEDRAFT_175672"/>
<feature type="region of interest" description="Disordered" evidence="1">
    <location>
        <begin position="149"/>
        <end position="174"/>
    </location>
</feature>
<keyword evidence="2" id="KW-1133">Transmembrane helix</keyword>
<evidence type="ECO:0000256" key="2">
    <source>
        <dbReference type="SAM" id="Phobius"/>
    </source>
</evidence>
<evidence type="ECO:0000313" key="4">
    <source>
        <dbReference type="Proteomes" id="UP000006514"/>
    </source>
</evidence>
<gene>
    <name evidence="3" type="ORF">AURDEDRAFT_175672</name>
</gene>
<dbReference type="AlphaFoldDB" id="J0D7Y1"/>
<evidence type="ECO:0000313" key="3">
    <source>
        <dbReference type="EMBL" id="EJD35249.1"/>
    </source>
</evidence>
<feature type="compositionally biased region" description="Pro residues" evidence="1">
    <location>
        <begin position="328"/>
        <end position="338"/>
    </location>
</feature>
<feature type="region of interest" description="Disordered" evidence="1">
    <location>
        <begin position="290"/>
        <end position="373"/>
    </location>
</feature>
<dbReference type="eggNOG" id="ENOG502SYPN">
    <property type="taxonomic scope" value="Eukaryota"/>
</dbReference>
<accession>J0D7Y1</accession>
<dbReference type="Proteomes" id="UP000006514">
    <property type="component" value="Unassembled WGS sequence"/>
</dbReference>